<evidence type="ECO:0000256" key="7">
    <source>
        <dbReference type="ARBA" id="ARBA00037157"/>
    </source>
</evidence>
<keyword evidence="6" id="KW-0472">Membrane</keyword>
<dbReference type="InterPro" id="IPR010580">
    <property type="entry name" value="ER_stress-assoc"/>
</dbReference>
<keyword evidence="11" id="KW-1185">Reference proteome</keyword>
<evidence type="ECO:0000313" key="11">
    <source>
        <dbReference type="Proteomes" id="UP000000311"/>
    </source>
</evidence>
<dbReference type="OMA" id="SSEQWEF"/>
<dbReference type="EMBL" id="GL440100">
    <property type="protein sequence ID" value="EFN66278.1"/>
    <property type="molecule type" value="Genomic_DNA"/>
</dbReference>
<sequence length="165" mass="19228">MAPKQRMRIANEKATKNITLRGNVPKSSKLIAQSPKFKESALKETTVIDKSPKAQLNEDIFKKPLSYKKNIKQFPKPEKLAYWYDDQYKFDYGYIEAIEKEFKDLLSKEKENIKPSEEKELISETPMLLEVPKLVFDDSFDEEHKKFSSCDLPEISDISDDDTLQ</sequence>
<comment type="subcellular location">
    <subcellularLocation>
        <location evidence="1">Endoplasmic reticulum membrane</location>
        <topology evidence="1">Single-pass membrane protein</topology>
    </subcellularLocation>
</comment>
<evidence type="ECO:0000256" key="4">
    <source>
        <dbReference type="ARBA" id="ARBA00022824"/>
    </source>
</evidence>
<comment type="subunit">
    <text evidence="8">Interacts with SEC61B, SEC61A1 and the SEC61 complex. Interacts with CANX.</text>
</comment>
<comment type="function">
    <text evidence="7">Interacts with target proteins during their translocation into the lumen of the endoplasmic reticulum. Protects unfolded target proteins against degradation during ER stress. May facilitate glycosylation of target proteins after termination of ER stress. May modulate the use of N-glycosylation sites on target proteins.</text>
</comment>
<reference evidence="10 11" key="1">
    <citation type="journal article" date="2010" name="Science">
        <title>Genomic comparison of the ants Camponotus floridanus and Harpegnathos saltator.</title>
        <authorList>
            <person name="Bonasio R."/>
            <person name="Zhang G."/>
            <person name="Ye C."/>
            <person name="Mutti N.S."/>
            <person name="Fang X."/>
            <person name="Qin N."/>
            <person name="Donahue G."/>
            <person name="Yang P."/>
            <person name="Li Q."/>
            <person name="Li C."/>
            <person name="Zhang P."/>
            <person name="Huang Z."/>
            <person name="Berger S.L."/>
            <person name="Reinberg D."/>
            <person name="Wang J."/>
            <person name="Liebig J."/>
        </authorList>
    </citation>
    <scope>NUCLEOTIDE SEQUENCE [LARGE SCALE GENOMIC DNA]</scope>
    <source>
        <strain evidence="11">C129</strain>
    </source>
</reference>
<dbReference type="OrthoDB" id="16679at2759"/>
<dbReference type="Proteomes" id="UP000000311">
    <property type="component" value="Unassembled WGS sequence"/>
</dbReference>
<evidence type="ECO:0000256" key="1">
    <source>
        <dbReference type="ARBA" id="ARBA00004389"/>
    </source>
</evidence>
<gene>
    <name evidence="10" type="ORF">EAG_13757</name>
</gene>
<comment type="similarity">
    <text evidence="2">Belongs to the RAMP4 family.</text>
</comment>
<name>E2AJW2_CAMFO</name>
<proteinExistence type="inferred from homology"/>
<dbReference type="STRING" id="104421.E2AJW2"/>
<feature type="region of interest" description="Disordered" evidence="9">
    <location>
        <begin position="144"/>
        <end position="165"/>
    </location>
</feature>
<evidence type="ECO:0000256" key="9">
    <source>
        <dbReference type="SAM" id="MobiDB-lite"/>
    </source>
</evidence>
<keyword evidence="5" id="KW-1133">Transmembrane helix</keyword>
<accession>E2AJW2</accession>
<keyword evidence="3" id="KW-0812">Transmembrane</keyword>
<dbReference type="InParanoid" id="E2AJW2"/>
<dbReference type="Pfam" id="PF06624">
    <property type="entry name" value="RAMP4"/>
    <property type="match status" value="1"/>
</dbReference>
<keyword evidence="4" id="KW-0256">Endoplasmic reticulum</keyword>
<evidence type="ECO:0000256" key="5">
    <source>
        <dbReference type="ARBA" id="ARBA00022989"/>
    </source>
</evidence>
<evidence type="ECO:0000313" key="10">
    <source>
        <dbReference type="EMBL" id="EFN66278.1"/>
    </source>
</evidence>
<evidence type="ECO:0000256" key="2">
    <source>
        <dbReference type="ARBA" id="ARBA00005500"/>
    </source>
</evidence>
<dbReference type="GO" id="GO:0005789">
    <property type="term" value="C:endoplasmic reticulum membrane"/>
    <property type="evidence" value="ECO:0007669"/>
    <property type="project" value="UniProtKB-SubCell"/>
</dbReference>
<evidence type="ECO:0000256" key="6">
    <source>
        <dbReference type="ARBA" id="ARBA00023136"/>
    </source>
</evidence>
<organism evidence="11">
    <name type="scientific">Camponotus floridanus</name>
    <name type="common">Florida carpenter ant</name>
    <dbReference type="NCBI Taxonomy" id="104421"/>
    <lineage>
        <taxon>Eukaryota</taxon>
        <taxon>Metazoa</taxon>
        <taxon>Ecdysozoa</taxon>
        <taxon>Arthropoda</taxon>
        <taxon>Hexapoda</taxon>
        <taxon>Insecta</taxon>
        <taxon>Pterygota</taxon>
        <taxon>Neoptera</taxon>
        <taxon>Endopterygota</taxon>
        <taxon>Hymenoptera</taxon>
        <taxon>Apocrita</taxon>
        <taxon>Aculeata</taxon>
        <taxon>Formicoidea</taxon>
        <taxon>Formicidae</taxon>
        <taxon>Formicinae</taxon>
        <taxon>Camponotus</taxon>
    </lineage>
</organism>
<dbReference type="AlphaFoldDB" id="E2AJW2"/>
<protein>
    <submittedName>
        <fullName evidence="10">Uncharacterized protein</fullName>
    </submittedName>
</protein>
<evidence type="ECO:0000256" key="3">
    <source>
        <dbReference type="ARBA" id="ARBA00022692"/>
    </source>
</evidence>
<evidence type="ECO:0000256" key="8">
    <source>
        <dbReference type="ARBA" id="ARBA00038831"/>
    </source>
</evidence>